<dbReference type="Proteomes" id="UP000770661">
    <property type="component" value="Unassembled WGS sequence"/>
</dbReference>
<dbReference type="InterPro" id="IPR027417">
    <property type="entry name" value="P-loop_NTPase"/>
</dbReference>
<keyword evidence="4" id="KW-0735">Signal-anchor</keyword>
<dbReference type="Gene3D" id="3.40.50.300">
    <property type="entry name" value="P-loop containing nucleotide triphosphate hydrolases"/>
    <property type="match status" value="1"/>
</dbReference>
<keyword evidence="7" id="KW-0472">Membrane</keyword>
<name>A0A8J8WBZ4_CHIOP</name>
<evidence type="ECO:0000256" key="2">
    <source>
        <dbReference type="ARBA" id="ARBA00022679"/>
    </source>
</evidence>
<comment type="caution">
    <text evidence="9">The sequence shown here is derived from an EMBL/GenBank/DDBJ whole genome shotgun (WGS) entry which is preliminary data.</text>
</comment>
<dbReference type="SUPFAM" id="SSF52540">
    <property type="entry name" value="P-loop containing nucleoside triphosphate hydrolases"/>
    <property type="match status" value="1"/>
</dbReference>
<gene>
    <name evidence="9" type="primary">UST</name>
    <name evidence="9" type="ORF">GWK47_027069</name>
</gene>
<organism evidence="9 10">
    <name type="scientific">Chionoecetes opilio</name>
    <name type="common">Atlantic snow crab</name>
    <name type="synonym">Cancer opilio</name>
    <dbReference type="NCBI Taxonomy" id="41210"/>
    <lineage>
        <taxon>Eukaryota</taxon>
        <taxon>Metazoa</taxon>
        <taxon>Ecdysozoa</taxon>
        <taxon>Arthropoda</taxon>
        <taxon>Crustacea</taxon>
        <taxon>Multicrustacea</taxon>
        <taxon>Malacostraca</taxon>
        <taxon>Eumalacostraca</taxon>
        <taxon>Eucarida</taxon>
        <taxon>Decapoda</taxon>
        <taxon>Pleocyemata</taxon>
        <taxon>Brachyura</taxon>
        <taxon>Eubrachyura</taxon>
        <taxon>Majoidea</taxon>
        <taxon>Majidae</taxon>
        <taxon>Chionoecetes</taxon>
    </lineage>
</organism>
<keyword evidence="5" id="KW-1133">Transmembrane helix</keyword>
<keyword evidence="10" id="KW-1185">Reference proteome</keyword>
<evidence type="ECO:0000256" key="3">
    <source>
        <dbReference type="ARBA" id="ARBA00022692"/>
    </source>
</evidence>
<protein>
    <submittedName>
        <fullName evidence="9">Uronyl 2-sulfotransferase</fullName>
    </submittedName>
</protein>
<evidence type="ECO:0000256" key="5">
    <source>
        <dbReference type="ARBA" id="ARBA00022989"/>
    </source>
</evidence>
<keyword evidence="3" id="KW-0812">Transmembrane</keyword>
<evidence type="ECO:0000256" key="8">
    <source>
        <dbReference type="ARBA" id="ARBA00023180"/>
    </source>
</evidence>
<proteinExistence type="predicted"/>
<keyword evidence="2" id="KW-0808">Transferase</keyword>
<evidence type="ECO:0000256" key="7">
    <source>
        <dbReference type="ARBA" id="ARBA00023136"/>
    </source>
</evidence>
<evidence type="ECO:0000256" key="6">
    <source>
        <dbReference type="ARBA" id="ARBA00023034"/>
    </source>
</evidence>
<dbReference type="InterPro" id="IPR007734">
    <property type="entry name" value="Heparan_SO4_2-O-STrfase"/>
</dbReference>
<dbReference type="PANTHER" id="PTHR12129">
    <property type="entry name" value="HEPARAN SULFATE 2-O-SULFOTRANSFERASE"/>
    <property type="match status" value="1"/>
</dbReference>
<keyword evidence="6" id="KW-0333">Golgi apparatus</keyword>
<accession>A0A8J8WBZ4</accession>
<comment type="subcellular location">
    <subcellularLocation>
        <location evidence="1">Golgi apparatus membrane</location>
        <topology evidence="1">Single-pass type II membrane protein</topology>
    </subcellularLocation>
</comment>
<evidence type="ECO:0000313" key="10">
    <source>
        <dbReference type="Proteomes" id="UP000770661"/>
    </source>
</evidence>
<dbReference type="GO" id="GO:0000139">
    <property type="term" value="C:Golgi membrane"/>
    <property type="evidence" value="ECO:0007669"/>
    <property type="project" value="UniProtKB-SubCell"/>
</dbReference>
<evidence type="ECO:0000256" key="1">
    <source>
        <dbReference type="ARBA" id="ARBA00004323"/>
    </source>
</evidence>
<dbReference type="GO" id="GO:0008146">
    <property type="term" value="F:sulfotransferase activity"/>
    <property type="evidence" value="ECO:0007669"/>
    <property type="project" value="InterPro"/>
</dbReference>
<evidence type="ECO:0000313" key="9">
    <source>
        <dbReference type="EMBL" id="KAG0695014.1"/>
    </source>
</evidence>
<dbReference type="AlphaFoldDB" id="A0A8J8WBZ4"/>
<reference evidence="9" key="1">
    <citation type="submission" date="2020-07" db="EMBL/GenBank/DDBJ databases">
        <title>The High-quality genome of the commercially important snow crab, Chionoecetes opilio.</title>
        <authorList>
            <person name="Jeong J.-H."/>
            <person name="Ryu S."/>
        </authorList>
    </citation>
    <scope>NUCLEOTIDE SEQUENCE</scope>
    <source>
        <strain evidence="9">MADBK_172401_WGS</strain>
        <tissue evidence="9">Digestive gland</tissue>
    </source>
</reference>
<keyword evidence="8" id="KW-0325">Glycoprotein</keyword>
<dbReference type="OrthoDB" id="10019582at2759"/>
<evidence type="ECO:0000256" key="4">
    <source>
        <dbReference type="ARBA" id="ARBA00022968"/>
    </source>
</evidence>
<dbReference type="EMBL" id="JACEEZ010026063">
    <property type="protein sequence ID" value="KAG0695014.1"/>
    <property type="molecule type" value="Genomic_DNA"/>
</dbReference>
<sequence>MTLAGTPEPRCSRRLGYDHVSSEVYDRHRLSGDMRRELVHRLTATTATATATLSYDRHLYYVNFTAEGGERPVYINVVRDPVERFISSFYYRRSRERLARISAHGHLTASPSINWLNRTVEQCVESGDPECSFSLGTSRRCCSPTSVVTRRLAGEC</sequence>
<dbReference type="PANTHER" id="PTHR12129:SF15">
    <property type="entry name" value="URONYL 2-SULFOTRANSFERASE"/>
    <property type="match status" value="1"/>
</dbReference>